<accession>A0ABT1CM36</accession>
<name>A0ABT1CM36_9HYPH</name>
<keyword evidence="2" id="KW-1185">Reference proteome</keyword>
<comment type="caution">
    <text evidence="1">The sequence shown here is derived from an EMBL/GenBank/DDBJ whole genome shotgun (WGS) entry which is preliminary data.</text>
</comment>
<dbReference type="EMBL" id="JAAAML010000001">
    <property type="protein sequence ID" value="MCO6407282.1"/>
    <property type="molecule type" value="Genomic_DNA"/>
</dbReference>
<evidence type="ECO:0000313" key="2">
    <source>
        <dbReference type="Proteomes" id="UP001320715"/>
    </source>
</evidence>
<proteinExistence type="predicted"/>
<protein>
    <submittedName>
        <fullName evidence="1">Uncharacterized protein</fullName>
    </submittedName>
</protein>
<sequence length="59" mass="6870">MFLMWDDSHSKSDEKTERLRDLEARMDAYLVQKRGKASSELVRAVAEAREKVREAMSPN</sequence>
<dbReference type="RefSeq" id="WP_152007920.1">
    <property type="nucleotide sequence ID" value="NZ_CP159480.1"/>
</dbReference>
<gene>
    <name evidence="1" type="ORF">GTW23_03770</name>
</gene>
<reference evidence="1 2" key="1">
    <citation type="submission" date="2020-01" db="EMBL/GenBank/DDBJ databases">
        <title>Genomes of bacteria type strains.</title>
        <authorList>
            <person name="Chen J."/>
            <person name="Zhu S."/>
            <person name="Yang J."/>
        </authorList>
    </citation>
    <scope>NUCLEOTIDE SEQUENCE [LARGE SCALE GENOMIC DNA]</scope>
    <source>
        <strain evidence="1 2">DSM 16655</strain>
    </source>
</reference>
<organism evidence="1 2">
    <name type="scientific">Hoeflea alexandrii</name>
    <dbReference type="NCBI Taxonomy" id="288436"/>
    <lineage>
        <taxon>Bacteria</taxon>
        <taxon>Pseudomonadati</taxon>
        <taxon>Pseudomonadota</taxon>
        <taxon>Alphaproteobacteria</taxon>
        <taxon>Hyphomicrobiales</taxon>
        <taxon>Rhizobiaceae</taxon>
        <taxon>Hoeflea</taxon>
    </lineage>
</organism>
<evidence type="ECO:0000313" key="1">
    <source>
        <dbReference type="EMBL" id="MCO6407282.1"/>
    </source>
</evidence>
<dbReference type="Proteomes" id="UP001320715">
    <property type="component" value="Unassembled WGS sequence"/>
</dbReference>